<gene>
    <name evidence="4" type="ORF">S03H2_42520</name>
</gene>
<dbReference type="PANTHER" id="PTHR30258">
    <property type="entry name" value="TYPE II SECRETION SYSTEM PROTEIN GSPE-RELATED"/>
    <property type="match status" value="1"/>
</dbReference>
<comment type="caution">
    <text evidence="4">The sequence shown here is derived from an EMBL/GenBank/DDBJ whole genome shotgun (WGS) entry which is preliminary data.</text>
</comment>
<evidence type="ECO:0000256" key="1">
    <source>
        <dbReference type="ARBA" id="ARBA00022741"/>
    </source>
</evidence>
<dbReference type="Gene3D" id="3.40.50.300">
    <property type="entry name" value="P-loop containing nucleotide triphosphate hydrolases"/>
    <property type="match status" value="1"/>
</dbReference>
<feature type="non-terminal residue" evidence="4">
    <location>
        <position position="271"/>
    </location>
</feature>
<dbReference type="EMBL" id="BARU01026475">
    <property type="protein sequence ID" value="GAH76222.1"/>
    <property type="molecule type" value="Genomic_DNA"/>
</dbReference>
<dbReference type="AlphaFoldDB" id="X1I3D9"/>
<keyword evidence="1" id="KW-0547">Nucleotide-binding</keyword>
<reference evidence="4" key="1">
    <citation type="journal article" date="2014" name="Front. Microbiol.">
        <title>High frequency of phylogenetically diverse reductive dehalogenase-homologous genes in deep subseafloor sedimentary metagenomes.</title>
        <authorList>
            <person name="Kawai M."/>
            <person name="Futagami T."/>
            <person name="Toyoda A."/>
            <person name="Takaki Y."/>
            <person name="Nishi S."/>
            <person name="Hori S."/>
            <person name="Arai W."/>
            <person name="Tsubouchi T."/>
            <person name="Morono Y."/>
            <person name="Uchiyama I."/>
            <person name="Ito T."/>
            <person name="Fujiyama A."/>
            <person name="Inagaki F."/>
            <person name="Takami H."/>
        </authorList>
    </citation>
    <scope>NUCLEOTIDE SEQUENCE</scope>
    <source>
        <strain evidence="4">Expedition CK06-06</strain>
    </source>
</reference>
<dbReference type="GO" id="GO:0005886">
    <property type="term" value="C:plasma membrane"/>
    <property type="evidence" value="ECO:0007669"/>
    <property type="project" value="TreeGrafter"/>
</dbReference>
<dbReference type="SUPFAM" id="SSF52540">
    <property type="entry name" value="P-loop containing nucleoside triphosphate hydrolases"/>
    <property type="match status" value="1"/>
</dbReference>
<dbReference type="InterPro" id="IPR001482">
    <property type="entry name" value="T2SS/T4SS_dom"/>
</dbReference>
<accession>X1I3D9</accession>
<dbReference type="Pfam" id="PF00437">
    <property type="entry name" value="T2SSE"/>
    <property type="match status" value="1"/>
</dbReference>
<organism evidence="4">
    <name type="scientific">marine sediment metagenome</name>
    <dbReference type="NCBI Taxonomy" id="412755"/>
    <lineage>
        <taxon>unclassified sequences</taxon>
        <taxon>metagenomes</taxon>
        <taxon>ecological metagenomes</taxon>
    </lineage>
</organism>
<proteinExistence type="predicted"/>
<feature type="non-terminal residue" evidence="4">
    <location>
        <position position="1"/>
    </location>
</feature>
<dbReference type="PANTHER" id="PTHR30258:SF2">
    <property type="entry name" value="COMG OPERON PROTEIN 1"/>
    <property type="match status" value="1"/>
</dbReference>
<evidence type="ECO:0000313" key="4">
    <source>
        <dbReference type="EMBL" id="GAH76222.1"/>
    </source>
</evidence>
<feature type="domain" description="Bacterial type II secretion system protein E" evidence="3">
    <location>
        <begin position="7"/>
        <end position="255"/>
    </location>
</feature>
<evidence type="ECO:0000256" key="2">
    <source>
        <dbReference type="ARBA" id="ARBA00022840"/>
    </source>
</evidence>
<keyword evidence="2" id="KW-0067">ATP-binding</keyword>
<evidence type="ECO:0000259" key="3">
    <source>
        <dbReference type="Pfam" id="PF00437"/>
    </source>
</evidence>
<name>X1I3D9_9ZZZZ</name>
<dbReference type="Gene3D" id="3.30.450.90">
    <property type="match status" value="1"/>
</dbReference>
<dbReference type="GO" id="GO:0016887">
    <property type="term" value="F:ATP hydrolysis activity"/>
    <property type="evidence" value="ECO:0007669"/>
    <property type="project" value="TreeGrafter"/>
</dbReference>
<protein>
    <recommendedName>
        <fullName evidence="3">Bacterial type II secretion system protein E domain-containing protein</fullName>
    </recommendedName>
</protein>
<dbReference type="InterPro" id="IPR027417">
    <property type="entry name" value="P-loop_NTPase"/>
</dbReference>
<sequence length="271" mass="30219">LLYDGAVVKQPSIAGDQMEYFIRFIKHLADLDAGERRKPQKGKFKIQQGEENSEWEVVTAGSTAGEQVRLKQIMQQQITILTNIGLAPNQLEEMNKIREVKEGLFIISGPEKSGVTTTFYTLLRNHDAFTNSINTLERQLSAELPNITQNVFALSDTGTTTYDKKLQAMVRMGPDIVGVAGCQDTKSAQVACKAAKDAKIVYLTLKADSVIKALGKWMELVGDKDLATIPLLDISNQRLLRKLCEECKQAYVPNRELLRKFSIPAKKAKVF</sequence>
<dbReference type="GO" id="GO:0005524">
    <property type="term" value="F:ATP binding"/>
    <property type="evidence" value="ECO:0007669"/>
    <property type="project" value="UniProtKB-KW"/>
</dbReference>